<protein>
    <submittedName>
        <fullName evidence="2">Uncharacterized protein</fullName>
    </submittedName>
</protein>
<evidence type="ECO:0000313" key="2">
    <source>
        <dbReference type="EMBL" id="GHI16951.1"/>
    </source>
</evidence>
<evidence type="ECO:0000313" key="3">
    <source>
        <dbReference type="Proteomes" id="UP000660554"/>
    </source>
</evidence>
<keyword evidence="3" id="KW-1185">Reference proteome</keyword>
<reference evidence="3" key="1">
    <citation type="submission" date="2020-09" db="EMBL/GenBank/DDBJ databases">
        <title>Whole genome shotgun sequence of Streptomyces cinnamonensis NBRC 15873.</title>
        <authorList>
            <person name="Komaki H."/>
            <person name="Tamura T."/>
        </authorList>
    </citation>
    <scope>NUCLEOTIDE SEQUENCE [LARGE SCALE GENOMIC DNA]</scope>
    <source>
        <strain evidence="3">NBRC 15873</strain>
    </source>
</reference>
<dbReference type="GeneID" id="86955102"/>
<feature type="region of interest" description="Disordered" evidence="1">
    <location>
        <begin position="199"/>
        <end position="220"/>
    </location>
</feature>
<dbReference type="Proteomes" id="UP000660554">
    <property type="component" value="Unassembled WGS sequence"/>
</dbReference>
<comment type="caution">
    <text evidence="2">The sequence shown here is derived from an EMBL/GenBank/DDBJ whole genome shotgun (WGS) entry which is preliminary data.</text>
</comment>
<gene>
    <name evidence="2" type="ORF">Scinn_64140</name>
</gene>
<sequence>MSGDGADLDVSKQALGQIAKGITDSLAELKELGSVGEASMGGGFSELGLSGIETGHEGLTSTLHTFCERWGWGVRSLVQQGNAFAMNVGLSAGLVYEQDQYIQGSFKVVANAALGNPHASEKDVIDKDWGEVLSANPFTQIRDADYDLTDFGRATENGNEAWKTAVRDVNSSDILMHNQLLDAAGLRDDMDGVVDDIVGPAPETNQVIEAPETQPGGEGR</sequence>
<accession>A0ABQ3NVZ3</accession>
<organism evidence="2 3">
    <name type="scientific">Streptomyces virginiae</name>
    <name type="common">Streptomyces cinnamonensis</name>
    <dbReference type="NCBI Taxonomy" id="1961"/>
    <lineage>
        <taxon>Bacteria</taxon>
        <taxon>Bacillati</taxon>
        <taxon>Actinomycetota</taxon>
        <taxon>Actinomycetes</taxon>
        <taxon>Kitasatosporales</taxon>
        <taxon>Streptomycetaceae</taxon>
        <taxon>Streptomyces</taxon>
    </lineage>
</organism>
<proteinExistence type="predicted"/>
<evidence type="ECO:0000256" key="1">
    <source>
        <dbReference type="SAM" id="MobiDB-lite"/>
    </source>
</evidence>
<dbReference type="RefSeq" id="WP_053627478.1">
    <property type="nucleotide sequence ID" value="NZ_BMRU01000005.1"/>
</dbReference>
<name>A0ABQ3NVZ3_STRVG</name>
<dbReference type="EMBL" id="BNDV01000016">
    <property type="protein sequence ID" value="GHI16951.1"/>
    <property type="molecule type" value="Genomic_DNA"/>
</dbReference>